<dbReference type="SUPFAM" id="SSF52540">
    <property type="entry name" value="P-loop containing nucleoside triphosphate hydrolases"/>
    <property type="match status" value="2"/>
</dbReference>
<dbReference type="GO" id="GO:0071949">
    <property type="term" value="F:FAD binding"/>
    <property type="evidence" value="ECO:0007669"/>
    <property type="project" value="InterPro"/>
</dbReference>
<dbReference type="Gene3D" id="3.30.465.10">
    <property type="match status" value="1"/>
</dbReference>
<dbReference type="PANTHER" id="PTHR10801:SF0">
    <property type="entry name" value="DELTA(24)-STEROL REDUCTASE"/>
    <property type="match status" value="1"/>
</dbReference>
<feature type="domain" description="Helicase C-terminal" evidence="13">
    <location>
        <begin position="293"/>
        <end position="454"/>
    </location>
</feature>
<keyword evidence="16" id="KW-1185">Reference proteome</keyword>
<evidence type="ECO:0000256" key="11">
    <source>
        <dbReference type="SAM" id="MobiDB-lite"/>
    </source>
</evidence>
<dbReference type="InterPro" id="IPR006094">
    <property type="entry name" value="Oxid_FAD_bind_N"/>
</dbReference>
<evidence type="ECO:0000256" key="10">
    <source>
        <dbReference type="ARBA" id="ARBA00023136"/>
    </source>
</evidence>
<dbReference type="PROSITE" id="PS51387">
    <property type="entry name" value="FAD_PCMH"/>
    <property type="match status" value="1"/>
</dbReference>
<accession>A0A9P1M7M9</accession>
<dbReference type="EMBL" id="CALLCH030000001">
    <property type="protein sequence ID" value="CAI4211283.1"/>
    <property type="molecule type" value="Genomic_DNA"/>
</dbReference>
<keyword evidence="8" id="KW-1133">Transmembrane helix</keyword>
<dbReference type="GO" id="GO:0016787">
    <property type="term" value="F:hydrolase activity"/>
    <property type="evidence" value="ECO:0007669"/>
    <property type="project" value="UniProtKB-KW"/>
</dbReference>
<dbReference type="PROSITE" id="PS51194">
    <property type="entry name" value="HELICASE_CTER"/>
    <property type="match status" value="1"/>
</dbReference>
<feature type="domain" description="Helicase ATP-binding" evidence="12">
    <location>
        <begin position="98"/>
        <end position="279"/>
    </location>
</feature>
<dbReference type="SUPFAM" id="SSF56176">
    <property type="entry name" value="FAD-binding/transporter-associated domain-like"/>
    <property type="match status" value="1"/>
</dbReference>
<feature type="region of interest" description="Disordered" evidence="11">
    <location>
        <begin position="1"/>
        <end position="58"/>
    </location>
</feature>
<evidence type="ECO:0000256" key="5">
    <source>
        <dbReference type="ARBA" id="ARBA00022801"/>
    </source>
</evidence>
<dbReference type="EC" id="1.3.1.72" evidence="2"/>
<dbReference type="GO" id="GO:0050614">
    <property type="term" value="F:Delta24-sterol reductase activity"/>
    <property type="evidence" value="ECO:0007669"/>
    <property type="project" value="UniProtKB-EC"/>
</dbReference>
<protein>
    <recommendedName>
        <fullName evidence="2">Delta(24)-sterol reductase</fullName>
        <ecNumber evidence="2">1.3.1.72</ecNumber>
    </recommendedName>
</protein>
<keyword evidence="4" id="KW-0547">Nucleotide-binding</keyword>
<evidence type="ECO:0000256" key="9">
    <source>
        <dbReference type="ARBA" id="ARBA00023002"/>
    </source>
</evidence>
<comment type="caution">
    <text evidence="15">The sequence shown here is derived from an EMBL/GenBank/DDBJ whole genome shotgun (WGS) entry which is preliminary data.</text>
</comment>
<dbReference type="GO" id="GO:0003676">
    <property type="term" value="F:nucleic acid binding"/>
    <property type="evidence" value="ECO:0007669"/>
    <property type="project" value="InterPro"/>
</dbReference>
<dbReference type="InterPro" id="IPR001650">
    <property type="entry name" value="Helicase_C-like"/>
</dbReference>
<dbReference type="GO" id="GO:0005524">
    <property type="term" value="F:ATP binding"/>
    <property type="evidence" value="ECO:0007669"/>
    <property type="project" value="UniProtKB-KW"/>
</dbReference>
<evidence type="ECO:0000313" key="16">
    <source>
        <dbReference type="Proteomes" id="UP000838763"/>
    </source>
</evidence>
<dbReference type="GO" id="GO:0005737">
    <property type="term" value="C:cytoplasm"/>
    <property type="evidence" value="ECO:0007669"/>
    <property type="project" value="TreeGrafter"/>
</dbReference>
<dbReference type="InterPro" id="IPR014001">
    <property type="entry name" value="Helicase_ATP-bd"/>
</dbReference>
<dbReference type="InterPro" id="IPR016166">
    <property type="entry name" value="FAD-bd_PCMH"/>
</dbReference>
<dbReference type="InterPro" id="IPR036318">
    <property type="entry name" value="FAD-bd_PCMH-like_sf"/>
</dbReference>
<evidence type="ECO:0000256" key="4">
    <source>
        <dbReference type="ARBA" id="ARBA00022741"/>
    </source>
</evidence>
<dbReference type="InterPro" id="IPR027417">
    <property type="entry name" value="P-loop_NTPase"/>
</dbReference>
<dbReference type="PROSITE" id="PS00039">
    <property type="entry name" value="DEAD_ATP_HELICASE"/>
    <property type="match status" value="1"/>
</dbReference>
<sequence length="938" mass="103667">MEKRGRRRRGGRGPRNPQQDRTHHLGRSTQELSRPDSDLSDAVMEVSKPQLSEPVPEDTPRFADLAGRDLIHPVLIQTITEDLKFDRMMPVQAATLTELLPPNRSDCLVQAKTGTGKTIAFLLPALQTMISRNRGPDSGISLLVISPTRELAMQIGEEARGLLQRLPRYRTCIAIGGTSKQREEKQILGGCDILIATPGRLLDHMSNEEVQFKFRQLDTLVLDEADRLLDMGFLPALKDIVKHLPDRKEKERQGMLFSATLGSHMDKVSGLVLGPEHKFISTIPAGEANTHERVPQLLITVPTFSLVAPAMVGSVYEEMALVGKDIFKAIVFAPTAALADFYGIILISQSKRTKVTNEYRDAKAAILVATDVVARGMDFPNVTTVFQVGIPVEKQSYIHRIGRTARASAEGRGIFVVCEDEAWFPKWTLKDISFVAHNADLSSADKVSAIAERIDENEKAKIYQAWLGYYKNHLKGLRWDNVQLVAQGNTYARDALFAPETPPIAKSIAGKMGLRGTKGLVVVPDPQNKVVVLAEGILGSLMPSTLDSVNKRILVDPQMARYSHTVVDLSELNRVLAISADKSTAIVEPNVPMDALVAETLKHGLVPPVVMEFPGITAGGAFSGTGGESSSFRWGTFDRIVNRIEIVLANGDVLWASEDENSDLFTGAAGSFGTLGIVTLLEVQLVPALSKLVELTYHPVQSVGEANKKLHGFCVTDPKWDYVDGIMFSKDSGVITTGRLMTEGDESLVTARYMRASDDWYYTNVQMKLASKTGGWVDIVPIQDYLFRYDRGAFWCGKYTFEALRLPFNRFTRWLMDGSMHTRELFTGLHATESIMECIIQDLCIPSAKVEDFVSYTIDEFNIWPLWLCPIKQNAGRGLFQLSPAPSTAGPESLANLWINVGLWGLAPPNIEEAIAANRRLENFNPAPKSRSRRSEPN</sequence>
<name>A0A9P1M7M9_9PEZI</name>
<keyword evidence="6" id="KW-0347">Helicase</keyword>
<evidence type="ECO:0000259" key="13">
    <source>
        <dbReference type="PROSITE" id="PS51194"/>
    </source>
</evidence>
<dbReference type="PROSITE" id="PS51192">
    <property type="entry name" value="HELICASE_ATP_BIND_1"/>
    <property type="match status" value="1"/>
</dbReference>
<dbReference type="CDD" id="cd18787">
    <property type="entry name" value="SF2_C_DEAD"/>
    <property type="match status" value="1"/>
</dbReference>
<dbReference type="Pfam" id="PF01565">
    <property type="entry name" value="FAD_binding_4"/>
    <property type="match status" value="1"/>
</dbReference>
<evidence type="ECO:0000256" key="7">
    <source>
        <dbReference type="ARBA" id="ARBA00022840"/>
    </source>
</evidence>
<dbReference type="OrthoDB" id="193716at2759"/>
<organism evidence="15 16">
    <name type="scientific">Parascedosporium putredinis</name>
    <dbReference type="NCBI Taxonomy" id="1442378"/>
    <lineage>
        <taxon>Eukaryota</taxon>
        <taxon>Fungi</taxon>
        <taxon>Dikarya</taxon>
        <taxon>Ascomycota</taxon>
        <taxon>Pezizomycotina</taxon>
        <taxon>Sordariomycetes</taxon>
        <taxon>Hypocreomycetidae</taxon>
        <taxon>Microascales</taxon>
        <taxon>Microascaceae</taxon>
        <taxon>Parascedosporium</taxon>
    </lineage>
</organism>
<evidence type="ECO:0000259" key="12">
    <source>
        <dbReference type="PROSITE" id="PS51192"/>
    </source>
</evidence>
<dbReference type="AlphaFoldDB" id="A0A9P1M7M9"/>
<proteinExistence type="predicted"/>
<dbReference type="InterPro" id="IPR016169">
    <property type="entry name" value="FAD-bd_PCMH_sub2"/>
</dbReference>
<keyword evidence="7" id="KW-0067">ATP-binding</keyword>
<dbReference type="GO" id="GO:0004386">
    <property type="term" value="F:helicase activity"/>
    <property type="evidence" value="ECO:0007669"/>
    <property type="project" value="UniProtKB-KW"/>
</dbReference>
<evidence type="ECO:0000256" key="6">
    <source>
        <dbReference type="ARBA" id="ARBA00022806"/>
    </source>
</evidence>
<keyword evidence="10" id="KW-0472">Membrane</keyword>
<dbReference type="GO" id="GO:0000246">
    <property type="term" value="F:Delta24(24-1) sterol reductase activity"/>
    <property type="evidence" value="ECO:0007669"/>
    <property type="project" value="TreeGrafter"/>
</dbReference>
<feature type="compositionally biased region" description="Basic residues" evidence="11">
    <location>
        <begin position="1"/>
        <end position="12"/>
    </location>
</feature>
<evidence type="ECO:0000256" key="3">
    <source>
        <dbReference type="ARBA" id="ARBA00022692"/>
    </source>
</evidence>
<evidence type="ECO:0000256" key="2">
    <source>
        <dbReference type="ARBA" id="ARBA00012405"/>
    </source>
</evidence>
<dbReference type="PANTHER" id="PTHR10801">
    <property type="entry name" value="24-DEHYDROCHOLESTEROL REDUCTASE"/>
    <property type="match status" value="1"/>
</dbReference>
<dbReference type="SMART" id="SM00487">
    <property type="entry name" value="DEXDc"/>
    <property type="match status" value="1"/>
</dbReference>
<dbReference type="GO" id="GO:0016020">
    <property type="term" value="C:membrane"/>
    <property type="evidence" value="ECO:0007669"/>
    <property type="project" value="UniProtKB-SubCell"/>
</dbReference>
<keyword evidence="3" id="KW-0812">Transmembrane</keyword>
<dbReference type="Proteomes" id="UP000838763">
    <property type="component" value="Unassembled WGS sequence"/>
</dbReference>
<comment type="subcellular location">
    <subcellularLocation>
        <location evidence="1">Membrane</location>
        <topology evidence="1">Single-pass membrane protein</topology>
    </subcellularLocation>
</comment>
<gene>
    <name evidence="15" type="ORF">PPNO1_LOCUS1079</name>
</gene>
<dbReference type="InterPro" id="IPR040165">
    <property type="entry name" value="Diminuto-like"/>
</dbReference>
<keyword evidence="9" id="KW-0560">Oxidoreductase</keyword>
<dbReference type="SMART" id="SM00490">
    <property type="entry name" value="HELICc"/>
    <property type="match status" value="1"/>
</dbReference>
<dbReference type="Pfam" id="PF00270">
    <property type="entry name" value="DEAD"/>
    <property type="match status" value="1"/>
</dbReference>
<dbReference type="Pfam" id="PF00271">
    <property type="entry name" value="Helicase_C"/>
    <property type="match status" value="1"/>
</dbReference>
<dbReference type="InterPro" id="IPR000629">
    <property type="entry name" value="RNA-helicase_DEAD-box_CS"/>
</dbReference>
<evidence type="ECO:0000259" key="14">
    <source>
        <dbReference type="PROSITE" id="PS51387"/>
    </source>
</evidence>
<dbReference type="InterPro" id="IPR011545">
    <property type="entry name" value="DEAD/DEAH_box_helicase_dom"/>
</dbReference>
<dbReference type="Gene3D" id="3.40.50.300">
    <property type="entry name" value="P-loop containing nucleotide triphosphate hydrolases"/>
    <property type="match status" value="2"/>
</dbReference>
<dbReference type="CDD" id="cd17964">
    <property type="entry name" value="DEADc_MSS116"/>
    <property type="match status" value="1"/>
</dbReference>
<evidence type="ECO:0000256" key="1">
    <source>
        <dbReference type="ARBA" id="ARBA00004167"/>
    </source>
</evidence>
<evidence type="ECO:0000256" key="8">
    <source>
        <dbReference type="ARBA" id="ARBA00022989"/>
    </source>
</evidence>
<dbReference type="GO" id="GO:0008202">
    <property type="term" value="P:steroid metabolic process"/>
    <property type="evidence" value="ECO:0007669"/>
    <property type="project" value="TreeGrafter"/>
</dbReference>
<reference evidence="15" key="1">
    <citation type="submission" date="2022-11" db="EMBL/GenBank/DDBJ databases">
        <authorList>
            <person name="Scott C."/>
            <person name="Bruce N."/>
        </authorList>
    </citation>
    <scope>NUCLEOTIDE SEQUENCE</scope>
</reference>
<feature type="domain" description="FAD-binding PCMH-type" evidence="14">
    <location>
        <begin position="514"/>
        <end position="688"/>
    </location>
</feature>
<evidence type="ECO:0000313" key="15">
    <source>
        <dbReference type="EMBL" id="CAI4211283.1"/>
    </source>
</evidence>
<keyword evidence="5" id="KW-0378">Hydrolase</keyword>